<evidence type="ECO:0000313" key="2">
    <source>
        <dbReference type="EMBL" id="KDQ58332.1"/>
    </source>
</evidence>
<dbReference type="InParanoid" id="A0A067Q4A5"/>
<evidence type="ECO:0000313" key="3">
    <source>
        <dbReference type="Proteomes" id="UP000027265"/>
    </source>
</evidence>
<dbReference type="HOGENOM" id="CLU_1489235_0_0_1"/>
<feature type="compositionally biased region" description="Low complexity" evidence="1">
    <location>
        <begin position="41"/>
        <end position="65"/>
    </location>
</feature>
<sequence length="181" mass="19498">MSRAIDIPRRSSATGSHASSSSSSPEGLYVPIHRRKLGATSSPSSDASLSPKSRISRSTSPSPSEGSEHSLTSSEHIPESHNISLTYTREALLALATPSIPTLHHAIRTTIQSSVPDILSTPKKEKSRRSVPRRSTSSRRRATTGKKGWGWQLEPTVKAALVDGRGWRLETRAMSEGVAAH</sequence>
<dbReference type="AlphaFoldDB" id="A0A067Q4A5"/>
<feature type="region of interest" description="Disordered" evidence="1">
    <location>
        <begin position="1"/>
        <end position="82"/>
    </location>
</feature>
<feature type="compositionally biased region" description="Basic residues" evidence="1">
    <location>
        <begin position="125"/>
        <end position="144"/>
    </location>
</feature>
<evidence type="ECO:0000256" key="1">
    <source>
        <dbReference type="SAM" id="MobiDB-lite"/>
    </source>
</evidence>
<name>A0A067Q4A5_9AGAM</name>
<accession>A0A067Q4A5</accession>
<feature type="region of interest" description="Disordered" evidence="1">
    <location>
        <begin position="114"/>
        <end position="147"/>
    </location>
</feature>
<dbReference type="EMBL" id="KL197717">
    <property type="protein sequence ID" value="KDQ58332.1"/>
    <property type="molecule type" value="Genomic_DNA"/>
</dbReference>
<protein>
    <submittedName>
        <fullName evidence="2">Uncharacterized protein</fullName>
    </submittedName>
</protein>
<reference evidence="3" key="1">
    <citation type="journal article" date="2014" name="Proc. Natl. Acad. Sci. U.S.A.">
        <title>Extensive sampling of basidiomycete genomes demonstrates inadequacy of the white-rot/brown-rot paradigm for wood decay fungi.</title>
        <authorList>
            <person name="Riley R."/>
            <person name="Salamov A.A."/>
            <person name="Brown D.W."/>
            <person name="Nagy L.G."/>
            <person name="Floudas D."/>
            <person name="Held B.W."/>
            <person name="Levasseur A."/>
            <person name="Lombard V."/>
            <person name="Morin E."/>
            <person name="Otillar R."/>
            <person name="Lindquist E.A."/>
            <person name="Sun H."/>
            <person name="LaButti K.M."/>
            <person name="Schmutz J."/>
            <person name="Jabbour D."/>
            <person name="Luo H."/>
            <person name="Baker S.E."/>
            <person name="Pisabarro A.G."/>
            <person name="Walton J.D."/>
            <person name="Blanchette R.A."/>
            <person name="Henrissat B."/>
            <person name="Martin F."/>
            <person name="Cullen D."/>
            <person name="Hibbett D.S."/>
            <person name="Grigoriev I.V."/>
        </authorList>
    </citation>
    <scope>NUCLEOTIDE SEQUENCE [LARGE SCALE GENOMIC DNA]</scope>
    <source>
        <strain evidence="3">MUCL 33604</strain>
    </source>
</reference>
<dbReference type="Proteomes" id="UP000027265">
    <property type="component" value="Unassembled WGS sequence"/>
</dbReference>
<gene>
    <name evidence="2" type="ORF">JAAARDRAFT_206279</name>
</gene>
<feature type="compositionally biased region" description="Polar residues" evidence="1">
    <location>
        <begin position="71"/>
        <end position="82"/>
    </location>
</feature>
<feature type="compositionally biased region" description="Low complexity" evidence="1">
    <location>
        <begin position="11"/>
        <end position="24"/>
    </location>
</feature>
<proteinExistence type="predicted"/>
<organism evidence="2 3">
    <name type="scientific">Jaapia argillacea MUCL 33604</name>
    <dbReference type="NCBI Taxonomy" id="933084"/>
    <lineage>
        <taxon>Eukaryota</taxon>
        <taxon>Fungi</taxon>
        <taxon>Dikarya</taxon>
        <taxon>Basidiomycota</taxon>
        <taxon>Agaricomycotina</taxon>
        <taxon>Agaricomycetes</taxon>
        <taxon>Agaricomycetidae</taxon>
        <taxon>Jaapiales</taxon>
        <taxon>Jaapiaceae</taxon>
        <taxon>Jaapia</taxon>
    </lineage>
</organism>
<keyword evidence="3" id="KW-1185">Reference proteome</keyword>